<evidence type="ECO:0000313" key="1">
    <source>
        <dbReference type="EMBL" id="KAJ2971562.1"/>
    </source>
</evidence>
<name>A0ACC1MX36_9PEZI</name>
<comment type="caution">
    <text evidence="1">The sequence shown here is derived from an EMBL/GenBank/DDBJ whole genome shotgun (WGS) entry which is preliminary data.</text>
</comment>
<proteinExistence type="predicted"/>
<keyword evidence="2" id="KW-1185">Reference proteome</keyword>
<accession>A0ACC1MX36</accession>
<protein>
    <submittedName>
        <fullName evidence="1">Uncharacterized protein</fullName>
    </submittedName>
</protein>
<organism evidence="1 2">
    <name type="scientific">Xylaria curta</name>
    <dbReference type="NCBI Taxonomy" id="42375"/>
    <lineage>
        <taxon>Eukaryota</taxon>
        <taxon>Fungi</taxon>
        <taxon>Dikarya</taxon>
        <taxon>Ascomycota</taxon>
        <taxon>Pezizomycotina</taxon>
        <taxon>Sordariomycetes</taxon>
        <taxon>Xylariomycetidae</taxon>
        <taxon>Xylariales</taxon>
        <taxon>Xylariaceae</taxon>
        <taxon>Xylaria</taxon>
    </lineage>
</organism>
<dbReference type="Proteomes" id="UP001143856">
    <property type="component" value="Unassembled WGS sequence"/>
</dbReference>
<reference evidence="1" key="1">
    <citation type="submission" date="2022-10" db="EMBL/GenBank/DDBJ databases">
        <title>Genome Sequence of Xylaria curta.</title>
        <authorList>
            <person name="Buettner E."/>
        </authorList>
    </citation>
    <scope>NUCLEOTIDE SEQUENCE</scope>
    <source>
        <strain evidence="1">Babe10</strain>
    </source>
</reference>
<dbReference type="EMBL" id="JAPDGR010003356">
    <property type="protein sequence ID" value="KAJ2971562.1"/>
    <property type="molecule type" value="Genomic_DNA"/>
</dbReference>
<gene>
    <name evidence="1" type="ORF">NUW58_g9381</name>
</gene>
<sequence length="591" mass="65641">MYRCNDFDGLTGWRKVAVLNTTLLASVTLLFTTVLITSVLRSGEFIRTIIIYNGGCNGGSTSRVSITLHLVINVFSTAVLGSSNYFIQVLNAPTRDEIDANHKRGSYLEIGVSSWRNAPRLSWFKTTACAFLCLSSIPIHFVFNSTIFEIDYRAANYDLTIASEGFVEGAPYFLPGASLAYGKAKGPLWDPARPDGPSDLLHKVSRASDDGARWAKLENDECMEYYVKGHGIQKYESVIVVVRGPFECWRADQTWNLTTGVTKQWEKSMPSSQPNSLWFSAHCNMTMNRERGGFVIYNSCYRALGVDSALDGYPSNRMNEWLIALLDNEPNHGIGDPDRYHTSVYPWPFDEHIYAWPCNLSQARGINIQLGRDHLDVEYCLAERKEGETNFNLLATTTAQVRSTHNAHYYHGSSDVEYISSLSGYGPVGFPDPHLPDDCVVGMRFSTSALGFVLIICLLLIIALAVTASRKFKGHMPLVGSNSAAISSACYVSTLSKVTSELYTPEKLAKDKATNLDSGIAHGRSNEERLEDDNLRRLPQCLLMWGIVQMPPEWYATEAPNEGEYTVAYLGFGTKLGDVQAPTEGSGYLFR</sequence>
<evidence type="ECO:0000313" key="2">
    <source>
        <dbReference type="Proteomes" id="UP001143856"/>
    </source>
</evidence>